<evidence type="ECO:0000259" key="1">
    <source>
        <dbReference type="Pfam" id="PF17118"/>
    </source>
</evidence>
<gene>
    <name evidence="2" type="ORF">J2S01_002447</name>
</gene>
<feature type="domain" description="DUF5105" evidence="1">
    <location>
        <begin position="49"/>
        <end position="182"/>
    </location>
</feature>
<evidence type="ECO:0000313" key="3">
    <source>
        <dbReference type="Proteomes" id="UP001239167"/>
    </source>
</evidence>
<keyword evidence="3" id="KW-1185">Reference proteome</keyword>
<evidence type="ECO:0000313" key="2">
    <source>
        <dbReference type="EMBL" id="MDQ0204715.1"/>
    </source>
</evidence>
<accession>A0ABT9YA47</accession>
<dbReference type="Pfam" id="PF17118">
    <property type="entry name" value="DUF5105"/>
    <property type="match status" value="1"/>
</dbReference>
<protein>
    <recommendedName>
        <fullName evidence="1">DUF5105 domain-containing protein</fullName>
    </recommendedName>
</protein>
<sequence>MLLIVIIIVCGIFFYSARGYTFFNTDVQESLLIFTQINLKNDFTDAAKVGMGSSTVQNEWKDNYQNLNRQYFKNEFRGRLSDEKIDQLIEAELVMNKKRKIQISDIKIDGDKASATVSISKVNYSDLIDAAVKSVKAEELSAGKLSPEEFSAALADELVERFNAAQPTDEMTDFSVDLKKELINNNDNADERSNWLAVHIIPQISGHCWYPEDMDEFFGRLSRTIEN</sequence>
<dbReference type="InterPro" id="IPR031343">
    <property type="entry name" value="DUF5105"/>
</dbReference>
<comment type="caution">
    <text evidence="2">The sequence shown here is derived from an EMBL/GenBank/DDBJ whole genome shotgun (WGS) entry which is preliminary data.</text>
</comment>
<reference evidence="2 3" key="1">
    <citation type="submission" date="2023-07" db="EMBL/GenBank/DDBJ databases">
        <title>Genomic Encyclopedia of Type Strains, Phase IV (KMG-IV): sequencing the most valuable type-strain genomes for metagenomic binning, comparative biology and taxonomic classification.</title>
        <authorList>
            <person name="Goeker M."/>
        </authorList>
    </citation>
    <scope>NUCLEOTIDE SEQUENCE [LARGE SCALE GENOMIC DNA]</scope>
    <source>
        <strain evidence="2 3">DSM 16980</strain>
    </source>
</reference>
<name>A0ABT9YA47_9FIRM</name>
<organism evidence="2 3">
    <name type="scientific">Pectinatus haikarae</name>
    <dbReference type="NCBI Taxonomy" id="349096"/>
    <lineage>
        <taxon>Bacteria</taxon>
        <taxon>Bacillati</taxon>
        <taxon>Bacillota</taxon>
        <taxon>Negativicutes</taxon>
        <taxon>Selenomonadales</taxon>
        <taxon>Selenomonadaceae</taxon>
        <taxon>Pectinatus</taxon>
    </lineage>
</organism>
<proteinExistence type="predicted"/>
<dbReference type="EMBL" id="JAUSUE010000020">
    <property type="protein sequence ID" value="MDQ0204715.1"/>
    <property type="molecule type" value="Genomic_DNA"/>
</dbReference>
<dbReference type="Proteomes" id="UP001239167">
    <property type="component" value="Unassembled WGS sequence"/>
</dbReference>